<reference evidence="2" key="1">
    <citation type="submission" date="2016-07" db="EMBL/GenBank/DDBJ databases">
        <authorList>
            <person name="Florea S."/>
            <person name="Webb J.S."/>
            <person name="Jaromczyk J."/>
            <person name="Schardl C.L."/>
        </authorList>
    </citation>
    <scope>NUCLEOTIDE SEQUENCE [LARGE SCALE GENOMIC DNA]</scope>
</reference>
<dbReference type="Proteomes" id="UP000222418">
    <property type="component" value="Segment"/>
</dbReference>
<name>A0A1C9LZI1_9CAUD</name>
<organism evidence="1 2">
    <name type="scientific">Arthrobacter phage Lucy</name>
    <dbReference type="NCBI Taxonomy" id="1897761"/>
    <lineage>
        <taxon>Viruses</taxon>
        <taxon>Duplodnaviria</taxon>
        <taxon>Heunggongvirae</taxon>
        <taxon>Uroviricota</taxon>
        <taxon>Caudoviricetes</taxon>
        <taxon>Korravirus</taxon>
        <taxon>Korravirus drrobert</taxon>
    </lineage>
</organism>
<accession>A0A1C9LZI1</accession>
<dbReference type="EMBL" id="KX576641">
    <property type="protein sequence ID" value="AOQ28301.1"/>
    <property type="molecule type" value="Genomic_DNA"/>
</dbReference>
<protein>
    <submittedName>
        <fullName evidence="1">Uncharacterized protein</fullName>
    </submittedName>
</protein>
<evidence type="ECO:0000313" key="1">
    <source>
        <dbReference type="EMBL" id="AOQ28301.1"/>
    </source>
</evidence>
<gene>
    <name evidence="1" type="ORF">SEA_LUCY_27</name>
</gene>
<sequence>MPRSVAYVRTDKCLRCGTPREQHRRDQKLAPGRFPCITGGSHRFGHWKPSDDPNCKACNPDWLGHFAHTCNATNN</sequence>
<proteinExistence type="predicted"/>
<evidence type="ECO:0000313" key="2">
    <source>
        <dbReference type="Proteomes" id="UP000222418"/>
    </source>
</evidence>